<feature type="region of interest" description="Disordered" evidence="1">
    <location>
        <begin position="107"/>
        <end position="127"/>
    </location>
</feature>
<dbReference type="EMBL" id="AGNL01006828">
    <property type="protein sequence ID" value="EJK71759.1"/>
    <property type="molecule type" value="Genomic_DNA"/>
</dbReference>
<evidence type="ECO:0000313" key="3">
    <source>
        <dbReference type="Proteomes" id="UP000266841"/>
    </source>
</evidence>
<organism evidence="2 3">
    <name type="scientific">Thalassiosira oceanica</name>
    <name type="common">Marine diatom</name>
    <dbReference type="NCBI Taxonomy" id="159749"/>
    <lineage>
        <taxon>Eukaryota</taxon>
        <taxon>Sar</taxon>
        <taxon>Stramenopiles</taxon>
        <taxon>Ochrophyta</taxon>
        <taxon>Bacillariophyta</taxon>
        <taxon>Coscinodiscophyceae</taxon>
        <taxon>Thalassiosirophycidae</taxon>
        <taxon>Thalassiosirales</taxon>
        <taxon>Thalassiosiraceae</taxon>
        <taxon>Thalassiosira</taxon>
    </lineage>
</organism>
<gene>
    <name evidence="2" type="ORF">THAOC_06772</name>
</gene>
<name>K0T3T6_THAOC</name>
<keyword evidence="3" id="KW-1185">Reference proteome</keyword>
<accession>K0T3T6</accession>
<reference evidence="2 3" key="1">
    <citation type="journal article" date="2012" name="Genome Biol.">
        <title>Genome and low-iron response of an oceanic diatom adapted to chronic iron limitation.</title>
        <authorList>
            <person name="Lommer M."/>
            <person name="Specht M."/>
            <person name="Roy A.S."/>
            <person name="Kraemer L."/>
            <person name="Andreson R."/>
            <person name="Gutowska M.A."/>
            <person name="Wolf J."/>
            <person name="Bergner S.V."/>
            <person name="Schilhabel M.B."/>
            <person name="Klostermeier U.C."/>
            <person name="Beiko R.G."/>
            <person name="Rosenstiel P."/>
            <person name="Hippler M."/>
            <person name="Laroche J."/>
        </authorList>
    </citation>
    <scope>NUCLEOTIDE SEQUENCE [LARGE SCALE GENOMIC DNA]</scope>
    <source>
        <strain evidence="2 3">CCMP1005</strain>
    </source>
</reference>
<dbReference type="Proteomes" id="UP000266841">
    <property type="component" value="Unassembled WGS sequence"/>
</dbReference>
<dbReference type="AlphaFoldDB" id="K0T3T6"/>
<sequence length="303" mass="33377">MTKDPETRLVIFTECMLISFLLGNTNRKSTRVRNRRHQVLQHGKLEPTADQQVTVQASALAIWPASANVDSVASIGFCRFDQIGSLLDLCWISSTSVGTRNRLQTDHGRGVGWSSPKGSPQGGTNHSMLFDAGQAARNEATIDKELRDLKHVVGRDGFPWTAANVPSTMQQCIPHDPDAALQGATRMLSPRMSGGATCKWNTRCPMEGLFRARRWPLRGAFWISRRTERTTGKLANSYGREVANILTSTFPRTSTPGSDEQGVDARRYVAFRSGSPKNLDTGAKSCGHTVWRTTGFRRPLSAC</sequence>
<feature type="compositionally biased region" description="Polar residues" evidence="1">
    <location>
        <begin position="116"/>
        <end position="127"/>
    </location>
</feature>
<evidence type="ECO:0000313" key="2">
    <source>
        <dbReference type="EMBL" id="EJK71759.1"/>
    </source>
</evidence>
<evidence type="ECO:0000256" key="1">
    <source>
        <dbReference type="SAM" id="MobiDB-lite"/>
    </source>
</evidence>
<protein>
    <submittedName>
        <fullName evidence="2">Uncharacterized protein</fullName>
    </submittedName>
</protein>
<comment type="caution">
    <text evidence="2">The sequence shown here is derived from an EMBL/GenBank/DDBJ whole genome shotgun (WGS) entry which is preliminary data.</text>
</comment>
<proteinExistence type="predicted"/>